<accession>A0AAD7W8J7</accession>
<organism evidence="2 3">
    <name type="scientific">Aldrovandia affinis</name>
    <dbReference type="NCBI Taxonomy" id="143900"/>
    <lineage>
        <taxon>Eukaryota</taxon>
        <taxon>Metazoa</taxon>
        <taxon>Chordata</taxon>
        <taxon>Craniata</taxon>
        <taxon>Vertebrata</taxon>
        <taxon>Euteleostomi</taxon>
        <taxon>Actinopterygii</taxon>
        <taxon>Neopterygii</taxon>
        <taxon>Teleostei</taxon>
        <taxon>Notacanthiformes</taxon>
        <taxon>Halosauridae</taxon>
        <taxon>Aldrovandia</taxon>
    </lineage>
</organism>
<reference evidence="2" key="1">
    <citation type="journal article" date="2023" name="Science">
        <title>Genome structures resolve the early diversification of teleost fishes.</title>
        <authorList>
            <person name="Parey E."/>
            <person name="Louis A."/>
            <person name="Montfort J."/>
            <person name="Bouchez O."/>
            <person name="Roques C."/>
            <person name="Iampietro C."/>
            <person name="Lluch J."/>
            <person name="Castinel A."/>
            <person name="Donnadieu C."/>
            <person name="Desvignes T."/>
            <person name="Floi Bucao C."/>
            <person name="Jouanno E."/>
            <person name="Wen M."/>
            <person name="Mejri S."/>
            <person name="Dirks R."/>
            <person name="Jansen H."/>
            <person name="Henkel C."/>
            <person name="Chen W.J."/>
            <person name="Zahm M."/>
            <person name="Cabau C."/>
            <person name="Klopp C."/>
            <person name="Thompson A.W."/>
            <person name="Robinson-Rechavi M."/>
            <person name="Braasch I."/>
            <person name="Lecointre G."/>
            <person name="Bobe J."/>
            <person name="Postlethwait J.H."/>
            <person name="Berthelot C."/>
            <person name="Roest Crollius H."/>
            <person name="Guiguen Y."/>
        </authorList>
    </citation>
    <scope>NUCLEOTIDE SEQUENCE</scope>
    <source>
        <strain evidence="2">NC1722</strain>
    </source>
</reference>
<feature type="region of interest" description="Disordered" evidence="1">
    <location>
        <begin position="149"/>
        <end position="170"/>
    </location>
</feature>
<dbReference type="Proteomes" id="UP001221898">
    <property type="component" value="Unassembled WGS sequence"/>
</dbReference>
<evidence type="ECO:0000313" key="2">
    <source>
        <dbReference type="EMBL" id="KAJ8387433.1"/>
    </source>
</evidence>
<dbReference type="EMBL" id="JAINUG010000211">
    <property type="protein sequence ID" value="KAJ8387433.1"/>
    <property type="molecule type" value="Genomic_DNA"/>
</dbReference>
<dbReference type="AlphaFoldDB" id="A0AAD7W8J7"/>
<evidence type="ECO:0000313" key="3">
    <source>
        <dbReference type="Proteomes" id="UP001221898"/>
    </source>
</evidence>
<proteinExistence type="predicted"/>
<sequence length="170" mass="18098">MPGRRIWHAALPKRLHAARGGRGPAAQGTPALGWLSPDAGRWGQGPSVDTRPTRDSQSGTSPDAPRFRHPLRPAGRCPRITSPPLTCDTPPCRPPGSGPPHLRQEVGEQGARCDAGLISHYLSKHPVAVRCECWPSGLGGGGCDRHNVLNRTPRGRSRRRTAGALASRSA</sequence>
<comment type="caution">
    <text evidence="2">The sequence shown here is derived from an EMBL/GenBank/DDBJ whole genome shotgun (WGS) entry which is preliminary data.</text>
</comment>
<protein>
    <submittedName>
        <fullName evidence="2">Uncharacterized protein</fullName>
    </submittedName>
</protein>
<gene>
    <name evidence="2" type="ORF">AAFF_G00156710</name>
</gene>
<keyword evidence="3" id="KW-1185">Reference proteome</keyword>
<name>A0AAD7W8J7_9TELE</name>
<evidence type="ECO:0000256" key="1">
    <source>
        <dbReference type="SAM" id="MobiDB-lite"/>
    </source>
</evidence>
<feature type="region of interest" description="Disordered" evidence="1">
    <location>
        <begin position="15"/>
        <end position="104"/>
    </location>
</feature>